<evidence type="ECO:0000256" key="2">
    <source>
        <dbReference type="SAM" id="Phobius"/>
    </source>
</evidence>
<feature type="region of interest" description="Disordered" evidence="1">
    <location>
        <begin position="78"/>
        <end position="100"/>
    </location>
</feature>
<keyword evidence="2" id="KW-1133">Transmembrane helix</keyword>
<evidence type="ECO:0000313" key="3">
    <source>
        <dbReference type="EMBL" id="SHF06240.1"/>
    </source>
</evidence>
<reference evidence="3 4" key="1">
    <citation type="submission" date="2016-11" db="EMBL/GenBank/DDBJ databases">
        <authorList>
            <person name="Jaros S."/>
            <person name="Januszkiewicz K."/>
            <person name="Wedrychowicz H."/>
        </authorList>
    </citation>
    <scope>NUCLEOTIDE SEQUENCE [LARGE SCALE GENOMIC DNA]</scope>
    <source>
        <strain evidence="3 4">DSM 19436</strain>
    </source>
</reference>
<dbReference type="Proteomes" id="UP000184485">
    <property type="component" value="Unassembled WGS sequence"/>
</dbReference>
<name>A0A1M4YKH9_9HYPH</name>
<keyword evidence="4" id="KW-1185">Reference proteome</keyword>
<dbReference type="OrthoDB" id="9808135at2"/>
<evidence type="ECO:0000256" key="1">
    <source>
        <dbReference type="SAM" id="MobiDB-lite"/>
    </source>
</evidence>
<dbReference type="RefSeq" id="WP_073052098.1">
    <property type="nucleotide sequence ID" value="NZ_FQUP01000001.1"/>
</dbReference>
<gene>
    <name evidence="3" type="ORF">SAMN02745157_1547</name>
</gene>
<sequence length="100" mass="11060">MKERIKLLGFAILSLGVIGFGIANLYTAVTIGEVRSRSGWIAYGEQPLLFLAMTGIYVGGAVLFSVALHIVITQQRAFERSMKRSRPALDDAKRRPADHR</sequence>
<keyword evidence="2" id="KW-0812">Transmembrane</keyword>
<organism evidence="3 4">
    <name type="scientific">Kaistia soli DSM 19436</name>
    <dbReference type="NCBI Taxonomy" id="1122133"/>
    <lineage>
        <taxon>Bacteria</taxon>
        <taxon>Pseudomonadati</taxon>
        <taxon>Pseudomonadota</taxon>
        <taxon>Alphaproteobacteria</taxon>
        <taxon>Hyphomicrobiales</taxon>
        <taxon>Kaistiaceae</taxon>
        <taxon>Kaistia</taxon>
    </lineage>
</organism>
<feature type="transmembrane region" description="Helical" evidence="2">
    <location>
        <begin position="48"/>
        <end position="72"/>
    </location>
</feature>
<evidence type="ECO:0000313" key="4">
    <source>
        <dbReference type="Proteomes" id="UP000184485"/>
    </source>
</evidence>
<dbReference type="STRING" id="1122133.SAMN02745157_1547"/>
<dbReference type="AlphaFoldDB" id="A0A1M4YKH9"/>
<accession>A0A1M4YKH9</accession>
<protein>
    <submittedName>
        <fullName evidence="3">Uncharacterized protein</fullName>
    </submittedName>
</protein>
<keyword evidence="2" id="KW-0472">Membrane</keyword>
<proteinExistence type="predicted"/>
<feature type="transmembrane region" description="Helical" evidence="2">
    <location>
        <begin position="7"/>
        <end position="28"/>
    </location>
</feature>
<dbReference type="EMBL" id="FQUP01000001">
    <property type="protein sequence ID" value="SHF06240.1"/>
    <property type="molecule type" value="Genomic_DNA"/>
</dbReference>